<evidence type="ECO:0000256" key="5">
    <source>
        <dbReference type="ARBA" id="ARBA00022723"/>
    </source>
</evidence>
<dbReference type="Ensembl" id="ENSEAST00005036057.2">
    <property type="protein sequence ID" value="ENSEASP00005033082.2"/>
    <property type="gene ID" value="ENSEASG00005022628.2"/>
</dbReference>
<dbReference type="FunFam" id="1.10.238.10:FF:000028">
    <property type="entry name" value="Putative calcium-binding mitochondrial carrier protein scamc-2"/>
    <property type="match status" value="1"/>
</dbReference>
<evidence type="ECO:0000256" key="14">
    <source>
        <dbReference type="ARBA" id="ARBA00036908"/>
    </source>
</evidence>
<keyword evidence="6" id="KW-0677">Repeat</keyword>
<evidence type="ECO:0000256" key="21">
    <source>
        <dbReference type="PROSITE-ProRule" id="PRU00282"/>
    </source>
</evidence>
<dbReference type="GO" id="GO:0005509">
    <property type="term" value="F:calcium ion binding"/>
    <property type="evidence" value="ECO:0007669"/>
    <property type="project" value="InterPro"/>
</dbReference>
<keyword evidence="4 21" id="KW-0812">Transmembrane</keyword>
<evidence type="ECO:0000256" key="15">
    <source>
        <dbReference type="ARBA" id="ARBA00047352"/>
    </source>
</evidence>
<dbReference type="Pfam" id="PF13499">
    <property type="entry name" value="EF-hand_7"/>
    <property type="match status" value="2"/>
</dbReference>
<feature type="repeat" description="Solcar" evidence="21">
    <location>
        <begin position="192"/>
        <end position="275"/>
    </location>
</feature>
<name>A0A8C4MXJ7_EQUAS</name>
<comment type="catalytic activity">
    <reaction evidence="14">
        <text>AMP(out) + phosphate(in) = AMP(in) + phosphate(out)</text>
        <dbReference type="Rhea" id="RHEA:70259"/>
        <dbReference type="ChEBI" id="CHEBI:43474"/>
        <dbReference type="ChEBI" id="CHEBI:456215"/>
    </reaction>
</comment>
<dbReference type="InterPro" id="IPR023395">
    <property type="entry name" value="MCP_dom_sf"/>
</dbReference>
<dbReference type="PANTHER" id="PTHR24089">
    <property type="entry name" value="SOLUTE CARRIER FAMILY 25"/>
    <property type="match status" value="1"/>
</dbReference>
<dbReference type="GO" id="GO:0005815">
    <property type="term" value="C:microtubule organizing center"/>
    <property type="evidence" value="ECO:0007669"/>
    <property type="project" value="Ensembl"/>
</dbReference>
<comment type="catalytic activity">
    <reaction evidence="19">
        <text>dADP(out) + phosphate(in) + H(+)(out) = dADP(in) + phosphate(out) + H(+)(in)</text>
        <dbReference type="Rhea" id="RHEA:73695"/>
        <dbReference type="ChEBI" id="CHEBI:15378"/>
        <dbReference type="ChEBI" id="CHEBI:43474"/>
        <dbReference type="ChEBI" id="CHEBI:57667"/>
    </reaction>
</comment>
<comment type="catalytic activity">
    <reaction evidence="10">
        <text>dAMP(out) + phosphate(in) = dAMP(in) + phosphate(out)</text>
        <dbReference type="Rhea" id="RHEA:73687"/>
        <dbReference type="ChEBI" id="CHEBI:43474"/>
        <dbReference type="ChEBI" id="CHEBI:58245"/>
    </reaction>
</comment>
<dbReference type="GO" id="GO:0005743">
    <property type="term" value="C:mitochondrial inner membrane"/>
    <property type="evidence" value="ECO:0007669"/>
    <property type="project" value="UniProtKB-SubCell"/>
</dbReference>
<dbReference type="InterPro" id="IPR018247">
    <property type="entry name" value="EF_Hand_1_Ca_BS"/>
</dbReference>
<comment type="catalytic activity">
    <reaction evidence="15">
        <text>ADP(out) + phosphate(in) + H(+)(out) = ADP(in) + phosphate(out) + H(+)(in)</text>
        <dbReference type="Rhea" id="RHEA:65844"/>
        <dbReference type="ChEBI" id="CHEBI:15378"/>
        <dbReference type="ChEBI" id="CHEBI:43474"/>
        <dbReference type="ChEBI" id="CHEBI:456216"/>
    </reaction>
</comment>
<feature type="domain" description="EF-hand" evidence="23">
    <location>
        <begin position="19"/>
        <end position="54"/>
    </location>
</feature>
<evidence type="ECO:0000256" key="1">
    <source>
        <dbReference type="ARBA" id="ARBA00004448"/>
    </source>
</evidence>
<evidence type="ECO:0000256" key="18">
    <source>
        <dbReference type="ARBA" id="ARBA00048804"/>
    </source>
</evidence>
<dbReference type="PROSITE" id="PS50920">
    <property type="entry name" value="SOLCAR"/>
    <property type="match status" value="2"/>
</dbReference>
<feature type="domain" description="EF-hand" evidence="23">
    <location>
        <begin position="86"/>
        <end position="121"/>
    </location>
</feature>
<organism evidence="24 25">
    <name type="scientific">Equus asinus</name>
    <name type="common">Donkey</name>
    <name type="synonym">Equus africanus asinus</name>
    <dbReference type="NCBI Taxonomy" id="9793"/>
    <lineage>
        <taxon>Eukaryota</taxon>
        <taxon>Metazoa</taxon>
        <taxon>Chordata</taxon>
        <taxon>Craniata</taxon>
        <taxon>Vertebrata</taxon>
        <taxon>Euteleostomi</taxon>
        <taxon>Mammalia</taxon>
        <taxon>Eutheria</taxon>
        <taxon>Laurasiatheria</taxon>
        <taxon>Perissodactyla</taxon>
        <taxon>Equidae</taxon>
        <taxon>Equus</taxon>
    </lineage>
</organism>
<reference evidence="24" key="2">
    <citation type="submission" date="2025-08" db="UniProtKB">
        <authorList>
            <consortium name="Ensembl"/>
        </authorList>
    </citation>
    <scope>IDENTIFICATION</scope>
</reference>
<comment type="catalytic activity">
    <reaction evidence="13">
        <text>ADP(out) + diphosphate(in) = ADP(in) + diphosphate(out)</text>
        <dbReference type="Rhea" id="RHEA:73671"/>
        <dbReference type="ChEBI" id="CHEBI:33019"/>
        <dbReference type="ChEBI" id="CHEBI:456216"/>
    </reaction>
</comment>
<evidence type="ECO:0000256" key="20">
    <source>
        <dbReference type="ARBA" id="ARBA00049234"/>
    </source>
</evidence>
<evidence type="ECO:0000256" key="9">
    <source>
        <dbReference type="ARBA" id="ARBA00023136"/>
    </source>
</evidence>
<evidence type="ECO:0000256" key="4">
    <source>
        <dbReference type="ARBA" id="ARBA00022692"/>
    </source>
</evidence>
<dbReference type="GO" id="GO:0033391">
    <property type="term" value="C:chromatoid body"/>
    <property type="evidence" value="ECO:0007669"/>
    <property type="project" value="Ensembl"/>
</dbReference>
<dbReference type="Gene3D" id="1.10.238.10">
    <property type="entry name" value="EF-hand"/>
    <property type="match status" value="2"/>
</dbReference>
<keyword evidence="9 21" id="KW-0472">Membrane</keyword>
<dbReference type="PROSITE" id="PS50222">
    <property type="entry name" value="EF_HAND_2"/>
    <property type="match status" value="3"/>
</dbReference>
<dbReference type="Proteomes" id="UP000694387">
    <property type="component" value="Chromosome 16"/>
</dbReference>
<keyword evidence="25" id="KW-1185">Reference proteome</keyword>
<comment type="catalytic activity">
    <reaction evidence="16">
        <text>phosphate(in) + ATP(out) + 2 H(+)(out) = phosphate(out) + ATP(in) + 2 H(+)(in)</text>
        <dbReference type="Rhea" id="RHEA:72035"/>
        <dbReference type="ChEBI" id="CHEBI:15378"/>
        <dbReference type="ChEBI" id="CHEBI:30616"/>
        <dbReference type="ChEBI" id="CHEBI:43474"/>
    </reaction>
</comment>
<evidence type="ECO:0000256" key="2">
    <source>
        <dbReference type="ARBA" id="ARBA00006375"/>
    </source>
</evidence>
<dbReference type="GeneTree" id="ENSGT00940000164117"/>
<feature type="domain" description="EF-hand" evidence="23">
    <location>
        <begin position="122"/>
        <end position="157"/>
    </location>
</feature>
<evidence type="ECO:0000256" key="3">
    <source>
        <dbReference type="ARBA" id="ARBA00022448"/>
    </source>
</evidence>
<evidence type="ECO:0000256" key="11">
    <source>
        <dbReference type="ARBA" id="ARBA00036289"/>
    </source>
</evidence>
<evidence type="ECO:0000256" key="13">
    <source>
        <dbReference type="ARBA" id="ARBA00036630"/>
    </source>
</evidence>
<reference evidence="24" key="3">
    <citation type="submission" date="2025-09" db="UniProtKB">
        <authorList>
            <consortium name="Ensembl"/>
        </authorList>
    </citation>
    <scope>IDENTIFICATION</scope>
</reference>
<feature type="repeat" description="Solcar" evidence="21">
    <location>
        <begin position="276"/>
        <end position="361"/>
    </location>
</feature>
<evidence type="ECO:0000256" key="19">
    <source>
        <dbReference type="ARBA" id="ARBA00048844"/>
    </source>
</evidence>
<dbReference type="Pfam" id="PF00153">
    <property type="entry name" value="Mito_carr"/>
    <property type="match status" value="2"/>
</dbReference>
<comment type="catalytic activity">
    <reaction evidence="11">
        <text>3'-AMP(out) + phosphate(in) = 3'-AMP(in) + phosphate(out)</text>
        <dbReference type="Rhea" id="RHEA:73691"/>
        <dbReference type="ChEBI" id="CHEBI:43474"/>
        <dbReference type="ChEBI" id="CHEBI:60880"/>
    </reaction>
</comment>
<evidence type="ECO:0000256" key="10">
    <source>
        <dbReference type="ARBA" id="ARBA00036282"/>
    </source>
</evidence>
<dbReference type="PROSITE" id="PS00018">
    <property type="entry name" value="EF_HAND_1"/>
    <property type="match status" value="1"/>
</dbReference>
<dbReference type="InterPro" id="IPR011992">
    <property type="entry name" value="EF-hand-dom_pair"/>
</dbReference>
<evidence type="ECO:0000256" key="8">
    <source>
        <dbReference type="ARBA" id="ARBA00022989"/>
    </source>
</evidence>
<accession>A0A8C4MXJ7</accession>
<evidence type="ECO:0000313" key="25">
    <source>
        <dbReference type="Proteomes" id="UP000694387"/>
    </source>
</evidence>
<dbReference type="SUPFAM" id="SSF47473">
    <property type="entry name" value="EF-hand"/>
    <property type="match status" value="1"/>
</dbReference>
<dbReference type="InterPro" id="IPR002048">
    <property type="entry name" value="EF_hand_dom"/>
</dbReference>
<sequence length="439" mass="49213">MLRWLRGFVPPEAACQEDDDSFRYESLFRDLDRHEDGVVDIVELQEGLKNWIPAGPRADALHVFKAGDTNNDSRLDFEEFVQYLQDHEKKMRLAFNSVDKNNDGVIETSEVIAALKSLGMNISESQAKKILQSIDSDGTMTVDWDEWKYYFLFHPATTINEIARFWKHSTVRLLWESIAIPDEFTAQEKCSGDWWRPLVAGGIAGAVSRMYTAPLDCLKVMMQVHSLKSRRMRLTGGFEQMVKEGGLRSLWRGNGVNIFKIAPETALKIGAYEQYKKWLSFDGAKIGAGVTTQTCIYPMEVLKTRLAVGKTGQYSGVIDCGKKLLKQEGVRTFYKGYIPNLPGIISCAGIHLAVYEWLENSAGDSVDPGIVILLGCSMLAHTCGQIASFPLNLIRTRIQAQGEVLRFFRGLTPNIVKVLPAVGFSCVAYEKVKQHLGLI</sequence>
<evidence type="ECO:0000313" key="24">
    <source>
        <dbReference type="Ensembl" id="ENSEASP00005033082.2"/>
    </source>
</evidence>
<dbReference type="SMART" id="SM00054">
    <property type="entry name" value="EFh"/>
    <property type="match status" value="3"/>
</dbReference>
<dbReference type="GO" id="GO:0005829">
    <property type="term" value="C:cytosol"/>
    <property type="evidence" value="ECO:0007669"/>
    <property type="project" value="Ensembl"/>
</dbReference>
<comment type="catalytic activity">
    <reaction evidence="12">
        <text>3'-AMP(in) + ADP(out) + H(+)(out) = 3'-AMP(out) + ADP(in) + H(+)(in)</text>
        <dbReference type="Rhea" id="RHEA:73679"/>
        <dbReference type="ChEBI" id="CHEBI:15378"/>
        <dbReference type="ChEBI" id="CHEBI:60880"/>
        <dbReference type="ChEBI" id="CHEBI:456216"/>
    </reaction>
</comment>
<dbReference type="InterPro" id="IPR018108">
    <property type="entry name" value="MCP_transmembrane"/>
</dbReference>
<evidence type="ECO:0000256" key="17">
    <source>
        <dbReference type="ARBA" id="ARBA00048433"/>
    </source>
</evidence>
<dbReference type="Gene3D" id="1.50.40.10">
    <property type="entry name" value="Mitochondrial carrier domain"/>
    <property type="match status" value="1"/>
</dbReference>
<proteinExistence type="inferred from homology"/>
<dbReference type="PRINTS" id="PR00926">
    <property type="entry name" value="MITOCARRIER"/>
</dbReference>
<comment type="similarity">
    <text evidence="2 22">Belongs to the mitochondrial carrier (TC 2.A.29) family.</text>
</comment>
<comment type="catalytic activity">
    <reaction evidence="17">
        <text>dAMP(in) + ADP(out) + H(+)(out) = dAMP(out) + ADP(in) + H(+)(in)</text>
        <dbReference type="Rhea" id="RHEA:73675"/>
        <dbReference type="ChEBI" id="CHEBI:15378"/>
        <dbReference type="ChEBI" id="CHEBI:58245"/>
        <dbReference type="ChEBI" id="CHEBI:456216"/>
    </reaction>
</comment>
<evidence type="ECO:0000256" key="16">
    <source>
        <dbReference type="ARBA" id="ARBA00048314"/>
    </source>
</evidence>
<evidence type="ECO:0000256" key="22">
    <source>
        <dbReference type="RuleBase" id="RU000488"/>
    </source>
</evidence>
<evidence type="ECO:0000256" key="12">
    <source>
        <dbReference type="ARBA" id="ARBA00036310"/>
    </source>
</evidence>
<reference evidence="24 25" key="1">
    <citation type="journal article" date="2020" name="Nat. Commun.">
        <title>Donkey genomes provide new insights into domestication and selection for coat color.</title>
        <authorList>
            <person name="Wang"/>
            <person name="C."/>
            <person name="Li"/>
            <person name="H."/>
            <person name="Guo"/>
            <person name="Y."/>
            <person name="Huang"/>
            <person name="J."/>
            <person name="Sun"/>
            <person name="Y."/>
            <person name="Min"/>
            <person name="J."/>
            <person name="Wang"/>
            <person name="J."/>
            <person name="Fang"/>
            <person name="X."/>
            <person name="Zhao"/>
            <person name="Z."/>
            <person name="Wang"/>
            <person name="S."/>
            <person name="Zhang"/>
            <person name="Y."/>
            <person name="Liu"/>
            <person name="Q."/>
            <person name="Jiang"/>
            <person name="Q."/>
            <person name="Wang"/>
            <person name="X."/>
            <person name="Guo"/>
            <person name="Y."/>
            <person name="Yang"/>
            <person name="C."/>
            <person name="Wang"/>
            <person name="Y."/>
            <person name="Tian"/>
            <person name="F."/>
            <person name="Zhuang"/>
            <person name="G."/>
            <person name="Fan"/>
            <person name="Y."/>
            <person name="Gao"/>
            <person name="Q."/>
            <person name="Li"/>
            <person name="Y."/>
            <person name="Ju"/>
            <person name="Z."/>
            <person name="Li"/>
            <person name="J."/>
            <person name="Li"/>
            <person name="R."/>
            <person name="Hou"/>
            <person name="M."/>
            <person name="Yang"/>
            <person name="G."/>
            <person name="Liu"/>
            <person name="G."/>
            <person name="Liu"/>
            <person name="W."/>
            <person name="Guo"/>
            <person name="J."/>
            <person name="Pan"/>
            <person name="S."/>
            <person name="Fan"/>
            <person name="G."/>
            <person name="Zhang"/>
            <person name="W."/>
            <person name="Zhang"/>
            <person name="R."/>
            <person name="Yu"/>
            <person name="J."/>
            <person name="Zhang"/>
            <person name="X."/>
            <person name="Yin"/>
            <person name="Q."/>
            <person name="Ji"/>
            <person name="C."/>
            <person name="Jin"/>
            <person name="Y."/>
            <person name="Yue"/>
            <person name="G."/>
            <person name="Liu"/>
            <person name="M."/>
            <person name="Xu"/>
            <person name="J."/>
            <person name="Liu"/>
            <person name="S."/>
            <person name="Jordana"/>
            <person name="J."/>
            <person name="Noce"/>
            <person name="A."/>
            <person name="Amills"/>
            <person name="M."/>
            <person name="Wu"/>
            <person name="D.D."/>
            <person name="Li"/>
            <person name="S."/>
            <person name="Zhou"/>
            <person name="X. and Zhong"/>
            <person name="J."/>
        </authorList>
    </citation>
    <scope>NUCLEOTIDE SEQUENCE [LARGE SCALE GENOMIC DNA]</scope>
</reference>
<comment type="catalytic activity">
    <reaction evidence="20">
        <text>dADP(in) + ADP(out) = dADP(out) + ADP(in)</text>
        <dbReference type="Rhea" id="RHEA:72855"/>
        <dbReference type="ChEBI" id="CHEBI:57667"/>
        <dbReference type="ChEBI" id="CHEBI:456216"/>
    </reaction>
</comment>
<protein>
    <recommendedName>
        <fullName evidence="23">EF-hand domain-containing protein</fullName>
    </recommendedName>
</protein>
<keyword evidence="7" id="KW-0106">Calcium</keyword>
<keyword evidence="5" id="KW-0479">Metal-binding</keyword>
<evidence type="ECO:0000256" key="6">
    <source>
        <dbReference type="ARBA" id="ARBA00022737"/>
    </source>
</evidence>
<keyword evidence="3 22" id="KW-0813">Transport</keyword>
<dbReference type="SUPFAM" id="SSF103506">
    <property type="entry name" value="Mitochondrial carrier"/>
    <property type="match status" value="1"/>
</dbReference>
<comment type="subcellular location">
    <subcellularLocation>
        <location evidence="1">Mitochondrion inner membrane</location>
        <topology evidence="1">Multi-pass membrane protein</topology>
    </subcellularLocation>
</comment>
<evidence type="ECO:0000259" key="23">
    <source>
        <dbReference type="PROSITE" id="PS50222"/>
    </source>
</evidence>
<evidence type="ECO:0000256" key="7">
    <source>
        <dbReference type="ARBA" id="ARBA00022837"/>
    </source>
</evidence>
<dbReference type="AlphaFoldDB" id="A0A8C4MXJ7"/>
<dbReference type="GO" id="GO:0055085">
    <property type="term" value="P:transmembrane transport"/>
    <property type="evidence" value="ECO:0007669"/>
    <property type="project" value="InterPro"/>
</dbReference>
<dbReference type="InterPro" id="IPR002067">
    <property type="entry name" value="MCP"/>
</dbReference>
<comment type="catalytic activity">
    <reaction evidence="18">
        <text>Mg(2+)(in) + ADP(out) + ATP(in) + H(+)(out) = Mg(2+)(out) + ADP(in) + ATP(out) + H(+)(in)</text>
        <dbReference type="Rhea" id="RHEA:73659"/>
        <dbReference type="ChEBI" id="CHEBI:15378"/>
        <dbReference type="ChEBI" id="CHEBI:18420"/>
        <dbReference type="ChEBI" id="CHEBI:30616"/>
        <dbReference type="ChEBI" id="CHEBI:456216"/>
    </reaction>
</comment>
<keyword evidence="8" id="KW-1133">Transmembrane helix</keyword>